<feature type="transmembrane region" description="Helical" evidence="1">
    <location>
        <begin position="80"/>
        <end position="98"/>
    </location>
</feature>
<dbReference type="EMBL" id="JACHMH010000001">
    <property type="protein sequence ID" value="MBB4680384.1"/>
    <property type="molecule type" value="Genomic_DNA"/>
</dbReference>
<feature type="transmembrane region" description="Helical" evidence="1">
    <location>
        <begin position="12"/>
        <end position="35"/>
    </location>
</feature>
<keyword evidence="1" id="KW-1133">Transmembrane helix</keyword>
<evidence type="ECO:0000256" key="1">
    <source>
        <dbReference type="SAM" id="Phobius"/>
    </source>
</evidence>
<keyword evidence="1" id="KW-0812">Transmembrane</keyword>
<keyword evidence="3" id="KW-1185">Reference proteome</keyword>
<dbReference type="RefSeq" id="WP_185006143.1">
    <property type="nucleotide sequence ID" value="NZ_BAAAUI010000005.1"/>
</dbReference>
<evidence type="ECO:0000313" key="2">
    <source>
        <dbReference type="EMBL" id="MBB4680384.1"/>
    </source>
</evidence>
<dbReference type="Proteomes" id="UP000533598">
    <property type="component" value="Unassembled WGS sequence"/>
</dbReference>
<protein>
    <recommendedName>
        <fullName evidence="4">DUF998 domain-containing protein</fullName>
    </recommendedName>
</protein>
<feature type="transmembrane region" description="Helical" evidence="1">
    <location>
        <begin position="151"/>
        <end position="170"/>
    </location>
</feature>
<dbReference type="AlphaFoldDB" id="A0A7W7CFT6"/>
<feature type="transmembrane region" description="Helical" evidence="1">
    <location>
        <begin position="176"/>
        <end position="196"/>
    </location>
</feature>
<dbReference type="Pfam" id="PF06197">
    <property type="entry name" value="DUF998"/>
    <property type="match status" value="1"/>
</dbReference>
<gene>
    <name evidence="2" type="ORF">HNR67_006502</name>
</gene>
<proteinExistence type="predicted"/>
<keyword evidence="1" id="KW-0472">Membrane</keyword>
<reference evidence="2 3" key="1">
    <citation type="submission" date="2020-08" db="EMBL/GenBank/DDBJ databases">
        <title>Sequencing the genomes of 1000 actinobacteria strains.</title>
        <authorList>
            <person name="Klenk H.-P."/>
        </authorList>
    </citation>
    <scope>NUCLEOTIDE SEQUENCE [LARGE SCALE GENOMIC DNA]</scope>
    <source>
        <strain evidence="2 3">DSM 44230</strain>
    </source>
</reference>
<name>A0A7W7CFT6_9PSEU</name>
<sequence>MTTTSRTITRPGTAPVAFTLLGLATLLVGYLGFAYTVEVDPLWDPVSDYTFHSTALFLIAQLCILVGGGLILTRLPVDRPAGIFLGLWAGGLASVAVFPGNVSSTVSTVSGEIHRFGGAVFMTCLPVAALRIAHVLATAGRQVLSLRRVRWAAVATLLTAAAFGLAQVIPALPQGALQRVALIAHGLLLVSLAPLMRSATR</sequence>
<accession>A0A7W7CFT6</accession>
<feature type="transmembrane region" description="Helical" evidence="1">
    <location>
        <begin position="55"/>
        <end position="73"/>
    </location>
</feature>
<feature type="transmembrane region" description="Helical" evidence="1">
    <location>
        <begin position="118"/>
        <end position="139"/>
    </location>
</feature>
<comment type="caution">
    <text evidence="2">The sequence shown here is derived from an EMBL/GenBank/DDBJ whole genome shotgun (WGS) entry which is preliminary data.</text>
</comment>
<organism evidence="2 3">
    <name type="scientific">Crossiella cryophila</name>
    <dbReference type="NCBI Taxonomy" id="43355"/>
    <lineage>
        <taxon>Bacteria</taxon>
        <taxon>Bacillati</taxon>
        <taxon>Actinomycetota</taxon>
        <taxon>Actinomycetes</taxon>
        <taxon>Pseudonocardiales</taxon>
        <taxon>Pseudonocardiaceae</taxon>
        <taxon>Crossiella</taxon>
    </lineage>
</organism>
<dbReference type="InterPro" id="IPR009339">
    <property type="entry name" value="DUF998"/>
</dbReference>
<evidence type="ECO:0000313" key="3">
    <source>
        <dbReference type="Proteomes" id="UP000533598"/>
    </source>
</evidence>
<evidence type="ECO:0008006" key="4">
    <source>
        <dbReference type="Google" id="ProtNLM"/>
    </source>
</evidence>